<name>A0A8C3K5Z2_9CHAR</name>
<evidence type="ECO:0000313" key="2">
    <source>
        <dbReference type="Ensembl" id="ENSCPGP00000016088.1"/>
    </source>
</evidence>
<dbReference type="Proteomes" id="UP000694419">
    <property type="component" value="Unplaced"/>
</dbReference>
<keyword evidence="3" id="KW-1185">Reference proteome</keyword>
<organism evidence="2 3">
    <name type="scientific">Calidris pygmaea</name>
    <name type="common">Spoon-billed sandpiper</name>
    <dbReference type="NCBI Taxonomy" id="425635"/>
    <lineage>
        <taxon>Eukaryota</taxon>
        <taxon>Metazoa</taxon>
        <taxon>Chordata</taxon>
        <taxon>Craniata</taxon>
        <taxon>Vertebrata</taxon>
        <taxon>Euteleostomi</taxon>
        <taxon>Archelosauria</taxon>
        <taxon>Archosauria</taxon>
        <taxon>Dinosauria</taxon>
        <taxon>Saurischia</taxon>
        <taxon>Theropoda</taxon>
        <taxon>Coelurosauria</taxon>
        <taxon>Aves</taxon>
        <taxon>Neognathae</taxon>
        <taxon>Neoaves</taxon>
        <taxon>Charadriiformes</taxon>
        <taxon>Scolopacidae</taxon>
        <taxon>Calidris</taxon>
    </lineage>
</organism>
<evidence type="ECO:0000256" key="1">
    <source>
        <dbReference type="SAM" id="Coils"/>
    </source>
</evidence>
<proteinExistence type="predicted"/>
<dbReference type="InterPro" id="IPR038807">
    <property type="entry name" value="CCDC150"/>
</dbReference>
<sequence length="158" mass="18843">MEAIKEEYWKKNYEQVSLLDQFSEETDLVQSEMQVLLKKQHEVQVQTRQLETQLEAERRQRQQLENECQKLEKTVKHLQKYKENTEKKLKEASLESEQITTSLEAAQRWFKSKFDNLQLEAVKNHQPKNPEESSSKKKVKKASTFISNFHFKIDGRSI</sequence>
<dbReference type="Ensembl" id="ENSCPGT00000017605.1">
    <property type="protein sequence ID" value="ENSCPGP00000016088.1"/>
    <property type="gene ID" value="ENSCPGG00000011332.1"/>
</dbReference>
<accession>A0A8C3K5Z2</accession>
<protein>
    <submittedName>
        <fullName evidence="2">Uncharacterized protein</fullName>
    </submittedName>
</protein>
<keyword evidence="1" id="KW-0175">Coiled coil</keyword>
<feature type="coiled-coil region" evidence="1">
    <location>
        <begin position="47"/>
        <end position="102"/>
    </location>
</feature>
<dbReference type="PANTHER" id="PTHR35352">
    <property type="entry name" value="COILED-COIL DOMAIN-CONTAINING PROTEIN 150"/>
    <property type="match status" value="1"/>
</dbReference>
<dbReference type="PANTHER" id="PTHR35352:SF1">
    <property type="entry name" value="COILED-COIL DOMAIN-CONTAINING PROTEIN 150"/>
    <property type="match status" value="1"/>
</dbReference>
<dbReference type="AlphaFoldDB" id="A0A8C3K5Z2"/>
<evidence type="ECO:0000313" key="3">
    <source>
        <dbReference type="Proteomes" id="UP000694419"/>
    </source>
</evidence>
<reference evidence="2" key="1">
    <citation type="submission" date="2025-08" db="UniProtKB">
        <authorList>
            <consortium name="Ensembl"/>
        </authorList>
    </citation>
    <scope>IDENTIFICATION</scope>
</reference>
<reference evidence="2" key="2">
    <citation type="submission" date="2025-09" db="UniProtKB">
        <authorList>
            <consortium name="Ensembl"/>
        </authorList>
    </citation>
    <scope>IDENTIFICATION</scope>
</reference>